<reference evidence="10 11" key="1">
    <citation type="journal article" date="2023" name="Insect Mol. Biol.">
        <title>Genome sequencing provides insights into the evolution of gene families encoding plant cell wall-degrading enzymes in longhorned beetles.</title>
        <authorList>
            <person name="Shin N.R."/>
            <person name="Okamura Y."/>
            <person name="Kirsch R."/>
            <person name="Pauchet Y."/>
        </authorList>
    </citation>
    <scope>NUCLEOTIDE SEQUENCE [LARGE SCALE GENOMIC DNA]</scope>
    <source>
        <strain evidence="10">EAD_L_NR</strain>
    </source>
</reference>
<protein>
    <recommendedName>
        <fullName evidence="12">Protein sleepless</fullName>
    </recommendedName>
</protein>
<feature type="signal peptide" evidence="9">
    <location>
        <begin position="1"/>
        <end position="19"/>
    </location>
</feature>
<evidence type="ECO:0000313" key="10">
    <source>
        <dbReference type="EMBL" id="KAJ8915179.1"/>
    </source>
</evidence>
<organism evidence="10 11">
    <name type="scientific">Exocentrus adspersus</name>
    <dbReference type="NCBI Taxonomy" id="1586481"/>
    <lineage>
        <taxon>Eukaryota</taxon>
        <taxon>Metazoa</taxon>
        <taxon>Ecdysozoa</taxon>
        <taxon>Arthropoda</taxon>
        <taxon>Hexapoda</taxon>
        <taxon>Insecta</taxon>
        <taxon>Pterygota</taxon>
        <taxon>Neoptera</taxon>
        <taxon>Endopterygota</taxon>
        <taxon>Coleoptera</taxon>
        <taxon>Polyphaga</taxon>
        <taxon>Cucujiformia</taxon>
        <taxon>Chrysomeloidea</taxon>
        <taxon>Cerambycidae</taxon>
        <taxon>Lamiinae</taxon>
        <taxon>Acanthocinini</taxon>
        <taxon>Exocentrus</taxon>
    </lineage>
</organism>
<dbReference type="GO" id="GO:0098552">
    <property type="term" value="C:side of membrane"/>
    <property type="evidence" value="ECO:0007669"/>
    <property type="project" value="UniProtKB-KW"/>
</dbReference>
<evidence type="ECO:0000256" key="2">
    <source>
        <dbReference type="ARBA" id="ARBA00022622"/>
    </source>
</evidence>
<evidence type="ECO:0008006" key="12">
    <source>
        <dbReference type="Google" id="ProtNLM"/>
    </source>
</evidence>
<dbReference type="GO" id="GO:0032222">
    <property type="term" value="P:regulation of synaptic transmission, cholinergic"/>
    <property type="evidence" value="ECO:0007669"/>
    <property type="project" value="InterPro"/>
</dbReference>
<proteinExistence type="predicted"/>
<sequence>MAKLVLLLVCVTVFQIANALQCYHCQNEQCDQDVSKQQKNVCSKSADPKLIPACLKYVYKDPTSQKKTTTRKCILKHRDEAYTCTPPTGQNGEEDFCETCETDLCNSAPSTGLSFVAVAGIFLAMLGPKFLA</sequence>
<evidence type="ECO:0000256" key="4">
    <source>
        <dbReference type="ARBA" id="ARBA00022729"/>
    </source>
</evidence>
<dbReference type="InterPro" id="IPR031424">
    <property type="entry name" value="QVR-like"/>
</dbReference>
<dbReference type="InterPro" id="IPR050975">
    <property type="entry name" value="Sleep_regulator"/>
</dbReference>
<dbReference type="Proteomes" id="UP001159042">
    <property type="component" value="Unassembled WGS sequence"/>
</dbReference>
<keyword evidence="2" id="KW-0336">GPI-anchor</keyword>
<gene>
    <name evidence="10" type="ORF">NQ315_000432</name>
</gene>
<name>A0AAV8VMD3_9CUCU</name>
<dbReference type="InterPro" id="IPR045860">
    <property type="entry name" value="Snake_toxin-like_sf"/>
</dbReference>
<keyword evidence="11" id="KW-1185">Reference proteome</keyword>
<evidence type="ECO:0000256" key="9">
    <source>
        <dbReference type="SAM" id="SignalP"/>
    </source>
</evidence>
<keyword evidence="8" id="KW-0449">Lipoprotein</keyword>
<dbReference type="Pfam" id="PF17064">
    <property type="entry name" value="QVR"/>
    <property type="match status" value="1"/>
</dbReference>
<comment type="caution">
    <text evidence="10">The sequence shown here is derived from an EMBL/GenBank/DDBJ whole genome shotgun (WGS) entry which is preliminary data.</text>
</comment>
<dbReference type="SUPFAM" id="SSF57302">
    <property type="entry name" value="Snake toxin-like"/>
    <property type="match status" value="1"/>
</dbReference>
<dbReference type="PANTHER" id="PTHR33562">
    <property type="entry name" value="ATILLA, ISOFORM B-RELATED-RELATED"/>
    <property type="match status" value="1"/>
</dbReference>
<evidence type="ECO:0000256" key="6">
    <source>
        <dbReference type="ARBA" id="ARBA00023136"/>
    </source>
</evidence>
<evidence type="ECO:0000256" key="7">
    <source>
        <dbReference type="ARBA" id="ARBA00023180"/>
    </source>
</evidence>
<evidence type="ECO:0000256" key="5">
    <source>
        <dbReference type="ARBA" id="ARBA00022989"/>
    </source>
</evidence>
<keyword evidence="7" id="KW-0325">Glycoprotein</keyword>
<evidence type="ECO:0000256" key="8">
    <source>
        <dbReference type="ARBA" id="ARBA00023288"/>
    </source>
</evidence>
<feature type="chain" id="PRO_5043417814" description="Protein sleepless" evidence="9">
    <location>
        <begin position="20"/>
        <end position="132"/>
    </location>
</feature>
<evidence type="ECO:0000256" key="1">
    <source>
        <dbReference type="ARBA" id="ARBA00004589"/>
    </source>
</evidence>
<comment type="subcellular location">
    <subcellularLocation>
        <location evidence="1">Membrane</location>
        <topology evidence="1">Lipid-anchor</topology>
        <topology evidence="1">GPI-anchor</topology>
    </subcellularLocation>
</comment>
<keyword evidence="5" id="KW-1133">Transmembrane helix</keyword>
<keyword evidence="3" id="KW-0812">Transmembrane</keyword>
<dbReference type="AlphaFoldDB" id="A0AAV8VMD3"/>
<keyword evidence="6" id="KW-0472">Membrane</keyword>
<evidence type="ECO:0000256" key="3">
    <source>
        <dbReference type="ARBA" id="ARBA00022692"/>
    </source>
</evidence>
<keyword evidence="4 9" id="KW-0732">Signal</keyword>
<dbReference type="EMBL" id="JANEYG010000057">
    <property type="protein sequence ID" value="KAJ8915179.1"/>
    <property type="molecule type" value="Genomic_DNA"/>
</dbReference>
<accession>A0AAV8VMD3</accession>
<evidence type="ECO:0000313" key="11">
    <source>
        <dbReference type="Proteomes" id="UP001159042"/>
    </source>
</evidence>
<dbReference type="GO" id="GO:0030431">
    <property type="term" value="P:sleep"/>
    <property type="evidence" value="ECO:0007669"/>
    <property type="project" value="InterPro"/>
</dbReference>